<keyword evidence="1" id="KW-0732">Signal</keyword>
<proteinExistence type="predicted"/>
<protein>
    <recommendedName>
        <fullName evidence="3">Secreted protein</fullName>
    </recommendedName>
</protein>
<feature type="signal peptide" evidence="1">
    <location>
        <begin position="1"/>
        <end position="26"/>
    </location>
</feature>
<sequence length="150" mass="14991">MKRSTFLTAAVASLSLAALTPAIAVAAPASATETVVSCGNSGLQSALSTRLCAEITGNTVTFVGKVSLAGPPSPGSPAPAPKQLTTTFTATVDGAPLPNVTKFALFNNTNLDVPGLSANAACGSTIRATFGVTSYPWAARPVSHEVTVIC</sequence>
<gene>
    <name evidence="2" type="ORF">OHV25_38400</name>
</gene>
<dbReference type="AlphaFoldDB" id="A0AAU2HAX0"/>
<organism evidence="2">
    <name type="scientific">Streptomyces sp. NBC_00060</name>
    <dbReference type="NCBI Taxonomy" id="2975636"/>
    <lineage>
        <taxon>Bacteria</taxon>
        <taxon>Bacillati</taxon>
        <taxon>Actinomycetota</taxon>
        <taxon>Actinomycetes</taxon>
        <taxon>Kitasatosporales</taxon>
        <taxon>Streptomycetaceae</taxon>
        <taxon>Streptomyces</taxon>
    </lineage>
</organism>
<dbReference type="EMBL" id="CP108253">
    <property type="protein sequence ID" value="WTU45028.1"/>
    <property type="molecule type" value="Genomic_DNA"/>
</dbReference>
<accession>A0AAU2HAX0</accession>
<name>A0AAU2HAX0_9ACTN</name>
<evidence type="ECO:0000256" key="1">
    <source>
        <dbReference type="SAM" id="SignalP"/>
    </source>
</evidence>
<evidence type="ECO:0000313" key="2">
    <source>
        <dbReference type="EMBL" id="WTU45028.1"/>
    </source>
</evidence>
<evidence type="ECO:0008006" key="3">
    <source>
        <dbReference type="Google" id="ProtNLM"/>
    </source>
</evidence>
<feature type="chain" id="PRO_5043435175" description="Secreted protein" evidence="1">
    <location>
        <begin position="27"/>
        <end position="150"/>
    </location>
</feature>
<reference evidence="2" key="1">
    <citation type="submission" date="2022-10" db="EMBL/GenBank/DDBJ databases">
        <title>The complete genomes of actinobacterial strains from the NBC collection.</title>
        <authorList>
            <person name="Joergensen T.S."/>
            <person name="Alvarez Arevalo M."/>
            <person name="Sterndorff E.B."/>
            <person name="Faurdal D."/>
            <person name="Vuksanovic O."/>
            <person name="Mourched A.-S."/>
            <person name="Charusanti P."/>
            <person name="Shaw S."/>
            <person name="Blin K."/>
            <person name="Weber T."/>
        </authorList>
    </citation>
    <scope>NUCLEOTIDE SEQUENCE</scope>
    <source>
        <strain evidence="2">NBC_00060</strain>
    </source>
</reference>